<dbReference type="PANTHER" id="PTHR10885">
    <property type="entry name" value="ISOPENTENYL-DIPHOSPHATE DELTA-ISOMERASE"/>
    <property type="match status" value="1"/>
</dbReference>
<dbReference type="Pfam" id="PF00293">
    <property type="entry name" value="NUDIX"/>
    <property type="match status" value="1"/>
</dbReference>
<feature type="domain" description="Nudix hydrolase" evidence="1">
    <location>
        <begin position="29"/>
        <end position="169"/>
    </location>
</feature>
<dbReference type="SUPFAM" id="SSF55811">
    <property type="entry name" value="Nudix"/>
    <property type="match status" value="1"/>
</dbReference>
<dbReference type="InterPro" id="IPR000086">
    <property type="entry name" value="NUDIX_hydrolase_dom"/>
</dbReference>
<evidence type="ECO:0000259" key="1">
    <source>
        <dbReference type="PROSITE" id="PS51462"/>
    </source>
</evidence>
<dbReference type="Proteomes" id="UP000572212">
    <property type="component" value="Unassembled WGS sequence"/>
</dbReference>
<dbReference type="PROSITE" id="PS51462">
    <property type="entry name" value="NUDIX"/>
    <property type="match status" value="1"/>
</dbReference>
<comment type="caution">
    <text evidence="2">The sequence shown here is derived from an EMBL/GenBank/DDBJ whole genome shotgun (WGS) entry which is preliminary data.</text>
</comment>
<gene>
    <name evidence="2" type="ORF">GGQ92_002309</name>
</gene>
<name>A0A841RNP5_9BACI</name>
<sequence length="206" mass="24451">MTDELLKIFDENRKELGVAPRSDVHRFGYWHDTFHCWFTTRIEDVVYIYLQLRSENKEDYPNLLDITAAGHLTNDETVEDGIREIEEEVGIPVSYTDLEKLTTIKYSVEKNEFIDNEFAHVYLYHCTQNLDDFSVQEDEVAGIVLANFEEFSQLWFGERESLNIKGFKMNKYGNRESYDEIVGKEKFVPHPISFYEEVIRRIKRKI</sequence>
<accession>A0A841RNP5</accession>
<evidence type="ECO:0000313" key="2">
    <source>
        <dbReference type="EMBL" id="MBB6513497.1"/>
    </source>
</evidence>
<dbReference type="CDD" id="cd04692">
    <property type="entry name" value="NUDIX_Hydrolase"/>
    <property type="match status" value="1"/>
</dbReference>
<dbReference type="RefSeq" id="WP_184248770.1">
    <property type="nucleotide sequence ID" value="NZ_BAAACU010000029.1"/>
</dbReference>
<protein>
    <submittedName>
        <fullName evidence="2">Isopentenyldiphosphate isomerase</fullName>
    </submittedName>
</protein>
<reference evidence="2 3" key="1">
    <citation type="submission" date="2020-08" db="EMBL/GenBank/DDBJ databases">
        <title>Genomic Encyclopedia of Type Strains, Phase IV (KMG-IV): sequencing the most valuable type-strain genomes for metagenomic binning, comparative biology and taxonomic classification.</title>
        <authorList>
            <person name="Goeker M."/>
        </authorList>
    </citation>
    <scope>NUCLEOTIDE SEQUENCE [LARGE SCALE GENOMIC DNA]</scope>
    <source>
        <strain evidence="2 3">DSM 11805</strain>
    </source>
</reference>
<proteinExistence type="predicted"/>
<dbReference type="PANTHER" id="PTHR10885:SF0">
    <property type="entry name" value="ISOPENTENYL-DIPHOSPHATE DELTA-ISOMERASE"/>
    <property type="match status" value="1"/>
</dbReference>
<dbReference type="GO" id="GO:0016853">
    <property type="term" value="F:isomerase activity"/>
    <property type="evidence" value="ECO:0007669"/>
    <property type="project" value="UniProtKB-KW"/>
</dbReference>
<evidence type="ECO:0000313" key="3">
    <source>
        <dbReference type="Proteomes" id="UP000572212"/>
    </source>
</evidence>
<dbReference type="InterPro" id="IPR015797">
    <property type="entry name" value="NUDIX_hydrolase-like_dom_sf"/>
</dbReference>
<dbReference type="AlphaFoldDB" id="A0A841RNP5"/>
<dbReference type="Gene3D" id="3.90.79.10">
    <property type="entry name" value="Nucleoside Triphosphate Pyrophosphohydrolase"/>
    <property type="match status" value="1"/>
</dbReference>
<dbReference type="EMBL" id="JACHON010000012">
    <property type="protein sequence ID" value="MBB6513497.1"/>
    <property type="molecule type" value="Genomic_DNA"/>
</dbReference>
<keyword evidence="2" id="KW-0413">Isomerase</keyword>
<organism evidence="2 3">
    <name type="scientific">Gracilibacillus halotolerans</name>
    <dbReference type="NCBI Taxonomy" id="74386"/>
    <lineage>
        <taxon>Bacteria</taxon>
        <taxon>Bacillati</taxon>
        <taxon>Bacillota</taxon>
        <taxon>Bacilli</taxon>
        <taxon>Bacillales</taxon>
        <taxon>Bacillaceae</taxon>
        <taxon>Gracilibacillus</taxon>
    </lineage>
</organism>
<keyword evidence="3" id="KW-1185">Reference proteome</keyword>